<dbReference type="InterPro" id="IPR021099">
    <property type="entry name" value="PORR_domain"/>
</dbReference>
<reference evidence="4" key="1">
    <citation type="submission" date="2024-06" db="EMBL/GenBank/DDBJ databases">
        <authorList>
            <person name="Ryan C."/>
        </authorList>
    </citation>
    <scope>NUCLEOTIDE SEQUENCE [LARGE SCALE GENOMIC DNA]</scope>
</reference>
<dbReference type="Pfam" id="PF11955">
    <property type="entry name" value="PORR"/>
    <property type="match status" value="1"/>
</dbReference>
<dbReference type="PANTHER" id="PTHR31476:SF13">
    <property type="entry name" value="PROTEIN WHAT'S THIS FACTOR 9, MITOCHONDRIAL"/>
    <property type="match status" value="1"/>
</dbReference>
<name>A0ABC8Y487_9POAL</name>
<reference evidence="3 4" key="2">
    <citation type="submission" date="2024-10" db="EMBL/GenBank/DDBJ databases">
        <authorList>
            <person name="Ryan C."/>
        </authorList>
    </citation>
    <scope>NUCLEOTIDE SEQUENCE [LARGE SCALE GENOMIC DNA]</scope>
</reference>
<proteinExistence type="predicted"/>
<evidence type="ECO:0000256" key="1">
    <source>
        <dbReference type="SAM" id="MobiDB-lite"/>
    </source>
</evidence>
<organism evidence="3 4">
    <name type="scientific">Urochloa decumbens</name>
    <dbReference type="NCBI Taxonomy" id="240449"/>
    <lineage>
        <taxon>Eukaryota</taxon>
        <taxon>Viridiplantae</taxon>
        <taxon>Streptophyta</taxon>
        <taxon>Embryophyta</taxon>
        <taxon>Tracheophyta</taxon>
        <taxon>Spermatophyta</taxon>
        <taxon>Magnoliopsida</taxon>
        <taxon>Liliopsida</taxon>
        <taxon>Poales</taxon>
        <taxon>Poaceae</taxon>
        <taxon>PACMAD clade</taxon>
        <taxon>Panicoideae</taxon>
        <taxon>Panicodae</taxon>
        <taxon>Paniceae</taxon>
        <taxon>Melinidinae</taxon>
        <taxon>Urochloa</taxon>
    </lineage>
</organism>
<gene>
    <name evidence="3" type="ORF">URODEC1_LOCUS29869</name>
</gene>
<feature type="region of interest" description="Disordered" evidence="1">
    <location>
        <begin position="9"/>
        <end position="35"/>
    </location>
</feature>
<dbReference type="PANTHER" id="PTHR31476">
    <property type="entry name" value="PROTEIN WHAT'S THIS FACTOR 1 HOMOLOG, CHLOROPLASTIC"/>
    <property type="match status" value="1"/>
</dbReference>
<evidence type="ECO:0000259" key="2">
    <source>
        <dbReference type="Pfam" id="PF11955"/>
    </source>
</evidence>
<dbReference type="AlphaFoldDB" id="A0ABC8Y487"/>
<dbReference type="EMBL" id="OZ075125">
    <property type="protein sequence ID" value="CAL4936345.1"/>
    <property type="molecule type" value="Genomic_DNA"/>
</dbReference>
<accession>A0ABC8Y487</accession>
<dbReference type="InterPro" id="IPR045040">
    <property type="entry name" value="PORR_fam"/>
</dbReference>
<protein>
    <recommendedName>
        <fullName evidence="2">PORR domain-containing protein</fullName>
    </recommendedName>
</protein>
<evidence type="ECO:0000313" key="4">
    <source>
        <dbReference type="Proteomes" id="UP001497457"/>
    </source>
</evidence>
<sequence>MPLTVLLPNAPSGSGYGDPDSAAAPSSSPLSPSGYPTGIVAPRACSSKPRTMQSLVNPRALAPVAPLAVYLQSMSYVDVRMRWKKDASFDAVPVLSHARDLRPLASLARLLSPSPVPVSAVSKLGRSLETPDRRVTAFLRRFPAAFVESVGPQHNLPWFRLSDAAARLLREERDVFTARRADITGRLRRLVLMCPRRRLPLRVAQGMLWHLGIPEDYFKDPDHGIAQDGFQILTPGDGVICQDGDGDGRELGLIGDGKDQEMPLSVLQMNAMGKSGSLAQVPVPLFPSKGLRLKQKIKDWLEGFQMLPYVSPYEDFSHINRGSDVSEKRSVGVLHELLSLFVTCSAERRRLLCLRQHLGLPQKFHLVFERHPHVFYLLLKEKTCFAVLKEAYMAGGDTAIGEHPMLEVRKKYVELMEESREIIRSRRSGKPIELESKVSGSGDIEDCIEILS</sequence>
<feature type="domain" description="PORR" evidence="2">
    <location>
        <begin position="84"/>
        <end position="420"/>
    </location>
</feature>
<keyword evidence="4" id="KW-1185">Reference proteome</keyword>
<evidence type="ECO:0000313" key="3">
    <source>
        <dbReference type="EMBL" id="CAL4936345.1"/>
    </source>
</evidence>
<feature type="compositionally biased region" description="Low complexity" evidence="1">
    <location>
        <begin position="21"/>
        <end position="33"/>
    </location>
</feature>
<dbReference type="Proteomes" id="UP001497457">
    <property type="component" value="Chromosome 15b"/>
</dbReference>